<dbReference type="Pfam" id="PF11736">
    <property type="entry name" value="DUF3299"/>
    <property type="match status" value="1"/>
</dbReference>
<organism evidence="2 3">
    <name type="scientific">Roseibium aggregatum</name>
    <dbReference type="NCBI Taxonomy" id="187304"/>
    <lineage>
        <taxon>Bacteria</taxon>
        <taxon>Pseudomonadati</taxon>
        <taxon>Pseudomonadota</taxon>
        <taxon>Alphaproteobacteria</taxon>
        <taxon>Hyphomicrobiales</taxon>
        <taxon>Stappiaceae</taxon>
        <taxon>Roseibium</taxon>
    </lineage>
</organism>
<dbReference type="RefSeq" id="WP_190290042.1">
    <property type="nucleotide sequence ID" value="NZ_JABFCZ010000004.1"/>
</dbReference>
<gene>
    <name evidence="2" type="ORF">HK439_03745</name>
</gene>
<evidence type="ECO:0000313" key="2">
    <source>
        <dbReference type="EMBL" id="MBD1545360.1"/>
    </source>
</evidence>
<dbReference type="Proteomes" id="UP000598467">
    <property type="component" value="Unassembled WGS sequence"/>
</dbReference>
<feature type="signal peptide" evidence="1">
    <location>
        <begin position="1"/>
        <end position="29"/>
    </location>
</feature>
<feature type="chain" id="PRO_5037081679" evidence="1">
    <location>
        <begin position="30"/>
        <end position="266"/>
    </location>
</feature>
<reference evidence="2" key="1">
    <citation type="submission" date="2020-05" db="EMBL/GenBank/DDBJ databases">
        <title>Identification of trans-AT polyketide cluster in two marine bacteria, producers of a novel glutaramide-containing polyketide sesbanimide D and analogs.</title>
        <authorList>
            <person name="Kacar D."/>
            <person name="Rodriguez P."/>
            <person name="Canedo L."/>
            <person name="Gonzalez E."/>
            <person name="Galan B."/>
            <person name="De La Calle F."/>
            <person name="Garcia J.L."/>
        </authorList>
    </citation>
    <scope>NUCLEOTIDE SEQUENCE</scope>
    <source>
        <strain evidence="2">PHM038</strain>
    </source>
</reference>
<evidence type="ECO:0000256" key="1">
    <source>
        <dbReference type="SAM" id="SignalP"/>
    </source>
</evidence>
<name>A0A926NXB1_9HYPH</name>
<keyword evidence="1" id="KW-0732">Signal</keyword>
<dbReference type="EMBL" id="JABFCZ010000004">
    <property type="protein sequence ID" value="MBD1545360.1"/>
    <property type="molecule type" value="Genomic_DNA"/>
</dbReference>
<sequence>MAHPSLPRLLLAAIAVCLICLMSKAPALAEPQVITFQDLPDPAAQGFADPFKAMGYDMLQELRTVVRQEARLTNGEISPEALPRLRTRIDAARARLETNGYDIAELLSQRWTVAENRRRAMFEPNPALDNNEISLSGFLIPAGRNTDGVHVGYLVSQVGMCSHIPPPPPNQLVRVSLPQGVPTTSLYQPVQVTGTLHATPHDETIYLLDGEVRMVGSWTMVAQHAANVDLSDAGDKTSAETRSFRAFTGGEARVDRKRTTVNEETN</sequence>
<dbReference type="AlphaFoldDB" id="A0A926NXB1"/>
<evidence type="ECO:0000313" key="3">
    <source>
        <dbReference type="Proteomes" id="UP000598467"/>
    </source>
</evidence>
<dbReference type="Gene3D" id="2.40.50.870">
    <property type="entry name" value="Protein of unknown function (DUF3299)"/>
    <property type="match status" value="1"/>
</dbReference>
<comment type="caution">
    <text evidence="2">The sequence shown here is derived from an EMBL/GenBank/DDBJ whole genome shotgun (WGS) entry which is preliminary data.</text>
</comment>
<protein>
    <submittedName>
        <fullName evidence="2">DUF3299 domain-containing protein</fullName>
    </submittedName>
</protein>
<accession>A0A926NXB1</accession>
<dbReference type="InterPro" id="IPR021727">
    <property type="entry name" value="DUF3299"/>
</dbReference>
<proteinExistence type="predicted"/>